<sequence length="252" mass="26410">MTVNFGWGLGVALVVLTGLVVAVSIGFRLKLTRDVLIAAFRATVQLALVSLIIAGAVQNVWLAIGFALVMFAVAVRTTTTRVKAPETWPWAALAMAAGVLPVLAIIFLSGASPFTGAAIIPIAGIIIGNTMNGHTLMGRRCFAALRDDIDTYEAALAIGLPRRQAVALVLEPHRTEALIPNIDTTKTVGLVTLPGAFVGVLLGGGSAIQAGAAQLLVLFGIMATQFLTVNVALWLVGRGKDLPEDLRTRLRP</sequence>
<feature type="transmembrane region" description="Helical" evidence="6">
    <location>
        <begin position="114"/>
        <end position="131"/>
    </location>
</feature>
<dbReference type="PANTHER" id="PTHR30028:SF0">
    <property type="entry name" value="PROTEIN ALUMINUM SENSITIVE 3"/>
    <property type="match status" value="1"/>
</dbReference>
<feature type="transmembrane region" description="Helical" evidence="6">
    <location>
        <begin position="6"/>
        <end position="27"/>
    </location>
</feature>
<evidence type="ECO:0000256" key="1">
    <source>
        <dbReference type="ARBA" id="ARBA00004141"/>
    </source>
</evidence>
<evidence type="ECO:0000256" key="2">
    <source>
        <dbReference type="ARBA" id="ARBA00005268"/>
    </source>
</evidence>
<dbReference type="Pfam" id="PF03649">
    <property type="entry name" value="UPF0014"/>
    <property type="match status" value="1"/>
</dbReference>
<dbReference type="EMBL" id="VFOR01000001">
    <property type="protein sequence ID" value="TQL62734.1"/>
    <property type="molecule type" value="Genomic_DNA"/>
</dbReference>
<name>A0A542ZQV5_9ACTN</name>
<dbReference type="PANTHER" id="PTHR30028">
    <property type="entry name" value="UPF0014 INNER MEMBRANE PROTEIN YBBM-RELATED"/>
    <property type="match status" value="1"/>
</dbReference>
<protein>
    <submittedName>
        <fullName evidence="7">Putative ABC transport system permease protein</fullName>
    </submittedName>
</protein>
<dbReference type="InterPro" id="IPR005226">
    <property type="entry name" value="UPF0014_fam"/>
</dbReference>
<keyword evidence="8" id="KW-1185">Reference proteome</keyword>
<evidence type="ECO:0000256" key="3">
    <source>
        <dbReference type="ARBA" id="ARBA00022692"/>
    </source>
</evidence>
<organism evidence="7 8">
    <name type="scientific">Propioniferax innocua</name>
    <dbReference type="NCBI Taxonomy" id="1753"/>
    <lineage>
        <taxon>Bacteria</taxon>
        <taxon>Bacillati</taxon>
        <taxon>Actinomycetota</taxon>
        <taxon>Actinomycetes</taxon>
        <taxon>Propionibacteriales</taxon>
        <taxon>Propionibacteriaceae</taxon>
        <taxon>Propioniferax</taxon>
    </lineage>
</organism>
<feature type="transmembrane region" description="Helical" evidence="6">
    <location>
        <begin position="90"/>
        <end position="108"/>
    </location>
</feature>
<evidence type="ECO:0000256" key="4">
    <source>
        <dbReference type="ARBA" id="ARBA00022989"/>
    </source>
</evidence>
<evidence type="ECO:0000313" key="7">
    <source>
        <dbReference type="EMBL" id="TQL62734.1"/>
    </source>
</evidence>
<comment type="similarity">
    <text evidence="2">Belongs to the UPF0014 family.</text>
</comment>
<keyword evidence="3 6" id="KW-0812">Transmembrane</keyword>
<comment type="caution">
    <text evidence="7">The sequence shown here is derived from an EMBL/GenBank/DDBJ whole genome shotgun (WGS) entry which is preliminary data.</text>
</comment>
<evidence type="ECO:0000256" key="5">
    <source>
        <dbReference type="ARBA" id="ARBA00023136"/>
    </source>
</evidence>
<feature type="transmembrane region" description="Helical" evidence="6">
    <location>
        <begin position="188"/>
        <end position="209"/>
    </location>
</feature>
<keyword evidence="5 6" id="KW-0472">Membrane</keyword>
<dbReference type="GO" id="GO:0005886">
    <property type="term" value="C:plasma membrane"/>
    <property type="evidence" value="ECO:0007669"/>
    <property type="project" value="TreeGrafter"/>
</dbReference>
<dbReference type="AlphaFoldDB" id="A0A542ZQV5"/>
<dbReference type="RefSeq" id="WP_142092539.1">
    <property type="nucleotide sequence ID" value="NZ_BAAAMD010000001.1"/>
</dbReference>
<dbReference type="Proteomes" id="UP000316196">
    <property type="component" value="Unassembled WGS sequence"/>
</dbReference>
<feature type="transmembrane region" description="Helical" evidence="6">
    <location>
        <begin position="34"/>
        <end position="54"/>
    </location>
</feature>
<comment type="subcellular location">
    <subcellularLocation>
        <location evidence="1">Membrane</location>
        <topology evidence="1">Multi-pass membrane protein</topology>
    </subcellularLocation>
</comment>
<keyword evidence="4 6" id="KW-1133">Transmembrane helix</keyword>
<evidence type="ECO:0000313" key="8">
    <source>
        <dbReference type="Proteomes" id="UP000316196"/>
    </source>
</evidence>
<accession>A0A542ZQV5</accession>
<dbReference type="OrthoDB" id="3212530at2"/>
<feature type="transmembrane region" description="Helical" evidence="6">
    <location>
        <begin position="215"/>
        <end position="237"/>
    </location>
</feature>
<evidence type="ECO:0000256" key="6">
    <source>
        <dbReference type="SAM" id="Phobius"/>
    </source>
</evidence>
<reference evidence="7 8" key="1">
    <citation type="submission" date="2019-06" db="EMBL/GenBank/DDBJ databases">
        <title>Sequencing the genomes of 1000 actinobacteria strains.</title>
        <authorList>
            <person name="Klenk H.-P."/>
        </authorList>
    </citation>
    <scope>NUCLEOTIDE SEQUENCE [LARGE SCALE GENOMIC DNA]</scope>
    <source>
        <strain evidence="7 8">DSM 8251</strain>
    </source>
</reference>
<gene>
    <name evidence="7" type="ORF">FB460_0523</name>
</gene>
<proteinExistence type="inferred from homology"/>